<dbReference type="EMBL" id="JAAOMP010000029">
    <property type="protein sequence ID" value="MBU2759061.1"/>
    <property type="molecule type" value="Genomic_DNA"/>
</dbReference>
<reference evidence="1 2" key="1">
    <citation type="journal article" date="2021" name="ISME J.">
        <title>Genomic evolution of the class Acidithiobacillia: deep-branching Proteobacteria living in extreme acidic conditions.</title>
        <authorList>
            <person name="Moya-Beltran A."/>
            <person name="Beard S."/>
            <person name="Rojas-Villalobos C."/>
            <person name="Issotta F."/>
            <person name="Gallardo Y."/>
            <person name="Ulloa R."/>
            <person name="Giaveno A."/>
            <person name="Degli Esposti M."/>
            <person name="Johnson D.B."/>
            <person name="Quatrini R."/>
        </authorList>
    </citation>
    <scope>NUCLEOTIDE SEQUENCE [LARGE SCALE GENOMIC DNA]</scope>
    <source>
        <strain evidence="1 2">RW2</strain>
    </source>
</reference>
<dbReference type="Proteomes" id="UP000755654">
    <property type="component" value="Unassembled WGS sequence"/>
</dbReference>
<sequence>MDKKTGEMCARIATRAPARMHNYSGILAEVTNRSVQKMLYDAGQRFFRDKPWEHGLKWRQTKGLTSTIKGTVGQKVPTGWVQVNMLFPAEMGLALEQLTKEYDVSMSSVTYTMLYWWTWWICPPASERARREDFLRRNS</sequence>
<organism evidence="1 2">
    <name type="scientific">Acidithiobacillus sulfurivorans</name>
    <dbReference type="NCBI Taxonomy" id="1958756"/>
    <lineage>
        <taxon>Bacteria</taxon>
        <taxon>Pseudomonadati</taxon>
        <taxon>Pseudomonadota</taxon>
        <taxon>Acidithiobacillia</taxon>
        <taxon>Acidithiobacillales</taxon>
        <taxon>Acidithiobacillaceae</taxon>
        <taxon>Acidithiobacillus</taxon>
    </lineage>
</organism>
<gene>
    <name evidence="1" type="ORF">HAP95_02550</name>
</gene>
<dbReference type="RefSeq" id="WP_215880691.1">
    <property type="nucleotide sequence ID" value="NZ_JAAOMP010000029.1"/>
</dbReference>
<protein>
    <submittedName>
        <fullName evidence="1">Uncharacterized protein</fullName>
    </submittedName>
</protein>
<comment type="caution">
    <text evidence="1">The sequence shown here is derived from an EMBL/GenBank/DDBJ whole genome shotgun (WGS) entry which is preliminary data.</text>
</comment>
<accession>A0ABS5ZVW2</accession>
<evidence type="ECO:0000313" key="2">
    <source>
        <dbReference type="Proteomes" id="UP000755654"/>
    </source>
</evidence>
<proteinExistence type="predicted"/>
<name>A0ABS5ZVW2_9PROT</name>
<keyword evidence="2" id="KW-1185">Reference proteome</keyword>
<evidence type="ECO:0000313" key="1">
    <source>
        <dbReference type="EMBL" id="MBU2759061.1"/>
    </source>
</evidence>